<name>A0A0A9E4J1_ARUDO</name>
<evidence type="ECO:0000313" key="2">
    <source>
        <dbReference type="EMBL" id="JAD92815.1"/>
    </source>
</evidence>
<protein>
    <submittedName>
        <fullName evidence="2">Uncharacterized protein</fullName>
    </submittedName>
</protein>
<feature type="region of interest" description="Disordered" evidence="1">
    <location>
        <begin position="1"/>
        <end position="40"/>
    </location>
</feature>
<organism evidence="2">
    <name type="scientific">Arundo donax</name>
    <name type="common">Giant reed</name>
    <name type="synonym">Donax arundinaceus</name>
    <dbReference type="NCBI Taxonomy" id="35708"/>
    <lineage>
        <taxon>Eukaryota</taxon>
        <taxon>Viridiplantae</taxon>
        <taxon>Streptophyta</taxon>
        <taxon>Embryophyta</taxon>
        <taxon>Tracheophyta</taxon>
        <taxon>Spermatophyta</taxon>
        <taxon>Magnoliopsida</taxon>
        <taxon>Liliopsida</taxon>
        <taxon>Poales</taxon>
        <taxon>Poaceae</taxon>
        <taxon>PACMAD clade</taxon>
        <taxon>Arundinoideae</taxon>
        <taxon>Arundineae</taxon>
        <taxon>Arundo</taxon>
    </lineage>
</organism>
<reference evidence="2" key="2">
    <citation type="journal article" date="2015" name="Data Brief">
        <title>Shoot transcriptome of the giant reed, Arundo donax.</title>
        <authorList>
            <person name="Barrero R.A."/>
            <person name="Guerrero F.D."/>
            <person name="Moolhuijzen P."/>
            <person name="Goolsby J.A."/>
            <person name="Tidwell J."/>
            <person name="Bellgard S.E."/>
            <person name="Bellgard M.I."/>
        </authorList>
    </citation>
    <scope>NUCLEOTIDE SEQUENCE</scope>
    <source>
        <tissue evidence="2">Shoot tissue taken approximately 20 cm above the soil surface</tissue>
    </source>
</reference>
<accession>A0A0A9E4J1</accession>
<sequence length="40" mass="4480">MNEVSQSTTSRRDRHLRVNAARPPSTPPQLCALRKSSETT</sequence>
<dbReference type="AlphaFoldDB" id="A0A0A9E4J1"/>
<dbReference type="EMBL" id="GBRH01205080">
    <property type="protein sequence ID" value="JAD92815.1"/>
    <property type="molecule type" value="Transcribed_RNA"/>
</dbReference>
<reference evidence="2" key="1">
    <citation type="submission" date="2014-09" db="EMBL/GenBank/DDBJ databases">
        <authorList>
            <person name="Magalhaes I.L.F."/>
            <person name="Oliveira U."/>
            <person name="Santos F.R."/>
            <person name="Vidigal T.H.D.A."/>
            <person name="Brescovit A.D."/>
            <person name="Santos A.J."/>
        </authorList>
    </citation>
    <scope>NUCLEOTIDE SEQUENCE</scope>
    <source>
        <tissue evidence="2">Shoot tissue taken approximately 20 cm above the soil surface</tissue>
    </source>
</reference>
<proteinExistence type="predicted"/>
<evidence type="ECO:0000256" key="1">
    <source>
        <dbReference type="SAM" id="MobiDB-lite"/>
    </source>
</evidence>